<comment type="caution">
    <text evidence="1">The sequence shown here is derived from an EMBL/GenBank/DDBJ whole genome shotgun (WGS) entry which is preliminary data.</text>
</comment>
<evidence type="ECO:0000313" key="1">
    <source>
        <dbReference type="EMBL" id="MFD2907176.1"/>
    </source>
</evidence>
<protein>
    <recommendedName>
        <fullName evidence="3">Lipoprotein</fullName>
    </recommendedName>
</protein>
<evidence type="ECO:0008006" key="3">
    <source>
        <dbReference type="Google" id="ProtNLM"/>
    </source>
</evidence>
<name>A0ABW5Z4U7_9FLAO</name>
<dbReference type="Proteomes" id="UP001597549">
    <property type="component" value="Unassembled WGS sequence"/>
</dbReference>
<keyword evidence="2" id="KW-1185">Reference proteome</keyword>
<evidence type="ECO:0000313" key="2">
    <source>
        <dbReference type="Proteomes" id="UP001597549"/>
    </source>
</evidence>
<accession>A0ABW5Z4U7</accession>
<proteinExistence type="predicted"/>
<gene>
    <name evidence="1" type="ORF">ACFSX9_00365</name>
</gene>
<dbReference type="RefSeq" id="WP_379802975.1">
    <property type="nucleotide sequence ID" value="NZ_JBHUOL010000001.1"/>
</dbReference>
<reference evidence="2" key="1">
    <citation type="journal article" date="2019" name="Int. J. Syst. Evol. Microbiol.">
        <title>The Global Catalogue of Microorganisms (GCM) 10K type strain sequencing project: providing services to taxonomists for standard genome sequencing and annotation.</title>
        <authorList>
            <consortium name="The Broad Institute Genomics Platform"/>
            <consortium name="The Broad Institute Genome Sequencing Center for Infectious Disease"/>
            <person name="Wu L."/>
            <person name="Ma J."/>
        </authorList>
    </citation>
    <scope>NUCLEOTIDE SEQUENCE [LARGE SCALE GENOMIC DNA]</scope>
    <source>
        <strain evidence="2">KCTC 52644</strain>
    </source>
</reference>
<sequence length="143" mass="16334">MKRMTMLFIIVTELLISCNNYNCTSKFGFELDSHLFSSIKVNGNTYCELVNGAFLGDELCIANLLKVDVKDFASYQHGAVLIELIDKIGEVDFLNKTAILSRKEKKNIYYSIKAGLEFIPNIKYHKKHLHSIFPLISKKLNLL</sequence>
<organism evidence="1 2">
    <name type="scientific">Flavobacterium ardleyense</name>
    <dbReference type="NCBI Taxonomy" id="2038737"/>
    <lineage>
        <taxon>Bacteria</taxon>
        <taxon>Pseudomonadati</taxon>
        <taxon>Bacteroidota</taxon>
        <taxon>Flavobacteriia</taxon>
        <taxon>Flavobacteriales</taxon>
        <taxon>Flavobacteriaceae</taxon>
        <taxon>Flavobacterium</taxon>
    </lineage>
</organism>
<dbReference type="EMBL" id="JBHUOL010000001">
    <property type="protein sequence ID" value="MFD2907176.1"/>
    <property type="molecule type" value="Genomic_DNA"/>
</dbReference>